<dbReference type="EMBL" id="VMYC01000066">
    <property type="protein sequence ID" value="TVX70805.1"/>
    <property type="molecule type" value="Genomic_DNA"/>
</dbReference>
<dbReference type="Proteomes" id="UP000315060">
    <property type="component" value="Unassembled WGS sequence"/>
</dbReference>
<evidence type="ECO:0000313" key="2">
    <source>
        <dbReference type="EMBL" id="TVX70805.1"/>
    </source>
</evidence>
<name>A0A558XS95_STREE</name>
<protein>
    <submittedName>
        <fullName evidence="2">Uncharacterized protein</fullName>
    </submittedName>
</protein>
<sequence>MKIKKRIISGVENLDTIRLIVGRLTSFSPEIEFCSVSRDRRIQYNYLATIILTIEKIFQNLKNFILIQ</sequence>
<reference evidence="3 4" key="1">
    <citation type="submission" date="2019-07" db="EMBL/GenBank/DDBJ databases">
        <authorList>
            <person name="Mohale T."/>
        </authorList>
    </citation>
    <scope>NUCLEOTIDE SEQUENCE [LARGE SCALE GENOMIC DNA]</scope>
    <source>
        <strain evidence="1 4">NTPn 189</strain>
        <strain evidence="2 3">NTPn 59</strain>
    </source>
</reference>
<accession>A0A558XS95</accession>
<evidence type="ECO:0000313" key="3">
    <source>
        <dbReference type="Proteomes" id="UP000315060"/>
    </source>
</evidence>
<proteinExistence type="predicted"/>
<dbReference type="AlphaFoldDB" id="A0A558XS95"/>
<evidence type="ECO:0000313" key="4">
    <source>
        <dbReference type="Proteomes" id="UP000318940"/>
    </source>
</evidence>
<dbReference type="EMBL" id="VMVH01000050">
    <property type="protein sequence ID" value="TVW27177.1"/>
    <property type="molecule type" value="Genomic_DNA"/>
</dbReference>
<gene>
    <name evidence="2" type="ORF">AZJ28_04235</name>
    <name evidence="1" type="ORF">AZK02_05095</name>
</gene>
<organism evidence="2 3">
    <name type="scientific">Streptococcus pneumoniae</name>
    <dbReference type="NCBI Taxonomy" id="1313"/>
    <lineage>
        <taxon>Bacteria</taxon>
        <taxon>Bacillati</taxon>
        <taxon>Bacillota</taxon>
        <taxon>Bacilli</taxon>
        <taxon>Lactobacillales</taxon>
        <taxon>Streptococcaceae</taxon>
        <taxon>Streptococcus</taxon>
    </lineage>
</organism>
<evidence type="ECO:0000313" key="1">
    <source>
        <dbReference type="EMBL" id="TVW27177.1"/>
    </source>
</evidence>
<dbReference type="Proteomes" id="UP000318940">
    <property type="component" value="Unassembled WGS sequence"/>
</dbReference>
<comment type="caution">
    <text evidence="2">The sequence shown here is derived from an EMBL/GenBank/DDBJ whole genome shotgun (WGS) entry which is preliminary data.</text>
</comment>